<accession>A0A5E7AY87</accession>
<dbReference type="RefSeq" id="WP_150637291.1">
    <property type="nucleotide sequence ID" value="NZ_CABVHP010000003.1"/>
</dbReference>
<dbReference type="OrthoDB" id="5540991at2"/>
<proteinExistence type="predicted"/>
<evidence type="ECO:0000313" key="3">
    <source>
        <dbReference type="Proteomes" id="UP000326557"/>
    </source>
</evidence>
<dbReference type="Proteomes" id="UP000326557">
    <property type="component" value="Unassembled WGS sequence"/>
</dbReference>
<dbReference type="PROSITE" id="PS51257">
    <property type="entry name" value="PROKAR_LIPOPROTEIN"/>
    <property type="match status" value="1"/>
</dbReference>
<dbReference type="InterPro" id="IPR046516">
    <property type="entry name" value="DUF6694"/>
</dbReference>
<evidence type="ECO:0008006" key="4">
    <source>
        <dbReference type="Google" id="ProtNLM"/>
    </source>
</evidence>
<dbReference type="Pfam" id="PF20404">
    <property type="entry name" value="DUF6694"/>
    <property type="match status" value="1"/>
</dbReference>
<dbReference type="EMBL" id="CABVHP010000003">
    <property type="protein sequence ID" value="VVN83779.1"/>
    <property type="molecule type" value="Genomic_DNA"/>
</dbReference>
<protein>
    <recommendedName>
        <fullName evidence="4">Lipoprotein</fullName>
    </recommendedName>
</protein>
<name>A0A5E7AY87_PSEFL</name>
<dbReference type="AlphaFoldDB" id="A0A5E7AY87"/>
<keyword evidence="1" id="KW-0175">Coiled coil</keyword>
<gene>
    <name evidence="2" type="ORF">PS704_01306</name>
</gene>
<evidence type="ECO:0000256" key="1">
    <source>
        <dbReference type="SAM" id="Coils"/>
    </source>
</evidence>
<evidence type="ECO:0000313" key="2">
    <source>
        <dbReference type="EMBL" id="VVN83779.1"/>
    </source>
</evidence>
<reference evidence="2 3" key="1">
    <citation type="submission" date="2019-09" db="EMBL/GenBank/DDBJ databases">
        <authorList>
            <person name="Chandra G."/>
            <person name="Truman W A."/>
        </authorList>
    </citation>
    <scope>NUCLEOTIDE SEQUENCE [LARGE SCALE GENOMIC DNA]</scope>
    <source>
        <strain evidence="2">PS704</strain>
    </source>
</reference>
<sequence length="268" mass="29498">MWKVLAVAIPMLLVAGCGEPKLDGSSEAAMKKSVQEVSEKLPADKRKQFESDVQLIALSNLDMASVLRGEKKSTDVTSDLLSSLNGKTAAEVSAAASAIRVEREAKEKQQALIEIDELISKKANSEQAKSELAKFSVSKSRFYLREEKYSSQPQPVIEITVKNGTSKAVSRAYFKGTIASPGRSVPWLVEDFNYEISGGLEPGEENSWSLLPNRFNDWGKVDPPSDAVFTVEVVDLDGADKKSMFDSILFTDANQKRLDLLRSRYQGQ</sequence>
<organism evidence="2 3">
    <name type="scientific">Pseudomonas fluorescens</name>
    <dbReference type="NCBI Taxonomy" id="294"/>
    <lineage>
        <taxon>Bacteria</taxon>
        <taxon>Pseudomonadati</taxon>
        <taxon>Pseudomonadota</taxon>
        <taxon>Gammaproteobacteria</taxon>
        <taxon>Pseudomonadales</taxon>
        <taxon>Pseudomonadaceae</taxon>
        <taxon>Pseudomonas</taxon>
    </lineage>
</organism>
<feature type="coiled-coil region" evidence="1">
    <location>
        <begin position="101"/>
        <end position="128"/>
    </location>
</feature>